<dbReference type="Pfam" id="PF04116">
    <property type="entry name" value="FA_hydroxylase"/>
    <property type="match status" value="1"/>
</dbReference>
<dbReference type="STRING" id="698492.A0A0E9NFM4"/>
<dbReference type="AlphaFoldDB" id="A0A0E9NFM4"/>
<evidence type="ECO:0000259" key="2">
    <source>
        <dbReference type="Pfam" id="PF04116"/>
    </source>
</evidence>
<comment type="caution">
    <text evidence="3">The sequence shown here is derived from an EMBL/GenBank/DDBJ whole genome shotgun (WGS) entry which is preliminary data.</text>
</comment>
<proteinExistence type="predicted"/>
<accession>A0A0E9NFM4</accession>
<feature type="domain" description="Fatty acid hydroxylase" evidence="2">
    <location>
        <begin position="120"/>
        <end position="174"/>
    </location>
</feature>
<evidence type="ECO:0000313" key="4">
    <source>
        <dbReference type="Proteomes" id="UP000033140"/>
    </source>
</evidence>
<feature type="compositionally biased region" description="Basic and acidic residues" evidence="1">
    <location>
        <begin position="8"/>
        <end position="22"/>
    </location>
</feature>
<reference evidence="3 4" key="2">
    <citation type="journal article" date="2014" name="J. Gen. Appl. Microbiol.">
        <title>The early diverging ascomycetous budding yeast Saitoella complicata has three histone deacetylases belonging to the Clr6, Hos2, and Rpd3 lineages.</title>
        <authorList>
            <person name="Nishida H."/>
            <person name="Matsumoto T."/>
            <person name="Kondo S."/>
            <person name="Hamamoto M."/>
            <person name="Yoshikawa H."/>
        </authorList>
    </citation>
    <scope>NUCLEOTIDE SEQUENCE [LARGE SCALE GENOMIC DNA]</scope>
    <source>
        <strain evidence="3 4">NRRL Y-17804</strain>
    </source>
</reference>
<dbReference type="GO" id="GO:0008610">
    <property type="term" value="P:lipid biosynthetic process"/>
    <property type="evidence" value="ECO:0007669"/>
    <property type="project" value="InterPro"/>
</dbReference>
<protein>
    <recommendedName>
        <fullName evidence="2">Fatty acid hydroxylase domain-containing protein</fullName>
    </recommendedName>
</protein>
<evidence type="ECO:0000313" key="3">
    <source>
        <dbReference type="EMBL" id="GAO48667.1"/>
    </source>
</evidence>
<name>A0A0E9NFM4_SAICN</name>
<gene>
    <name evidence="3" type="ORF">G7K_2837-t1</name>
</gene>
<evidence type="ECO:0000256" key="1">
    <source>
        <dbReference type="SAM" id="MobiDB-lite"/>
    </source>
</evidence>
<feature type="region of interest" description="Disordered" evidence="1">
    <location>
        <begin position="1"/>
        <end position="22"/>
    </location>
</feature>
<dbReference type="Proteomes" id="UP000033140">
    <property type="component" value="Unassembled WGS sequence"/>
</dbReference>
<dbReference type="InterPro" id="IPR006694">
    <property type="entry name" value="Fatty_acid_hydroxylase"/>
</dbReference>
<keyword evidence="4" id="KW-1185">Reference proteome</keyword>
<dbReference type="EMBL" id="BACD03000016">
    <property type="protein sequence ID" value="GAO48667.1"/>
    <property type="molecule type" value="Genomic_DNA"/>
</dbReference>
<dbReference type="GO" id="GO:0005506">
    <property type="term" value="F:iron ion binding"/>
    <property type="evidence" value="ECO:0007669"/>
    <property type="project" value="InterPro"/>
</dbReference>
<reference evidence="3 4" key="3">
    <citation type="journal article" date="2015" name="Genome Announc.">
        <title>Draft Genome Sequence of the Archiascomycetous Yeast Saitoella complicata.</title>
        <authorList>
            <person name="Yamauchi K."/>
            <person name="Kondo S."/>
            <person name="Hamamoto M."/>
            <person name="Takahashi Y."/>
            <person name="Ogura Y."/>
            <person name="Hayashi T."/>
            <person name="Nishida H."/>
        </authorList>
    </citation>
    <scope>NUCLEOTIDE SEQUENCE [LARGE SCALE GENOMIC DNA]</scope>
    <source>
        <strain evidence="3 4">NRRL Y-17804</strain>
    </source>
</reference>
<sequence>MSKYTHRIPHDSGMRESPEGSREARYGLGFGGYLNRKRRRIHLSITQIIPTIVVRSSLSTNKQSITVFLSVHDYLDLWGLDILRVCFPLLLLHIRPRHAQTPQIPQKPCLARNLPPPQNLLRRLFTFINIWTILIHDGEFIANNPLINGTACHTIHHLYFNRNYGQFTTLWDGLGEPEQELFEKEKKKSVETWKKEVKEMEKVQMEVEGDADDCQYLSEAQAKNTTGSNLLRLGLRSFDNRQFGSSTTSSNQQLRHTPAVHLFRSSWQFGRSFTNRHSIQFPPRLSPAFSIVRQSSIVNTLLLRYKEKENPTHSIPIPQTQTLWHLYLSQNNSFDSSLFRPLSSNTHTHTIEARRQSLFFSYAYSVNDFLHKRQLDTNVWTIWFQINFFSRFSLRSLPSFSSPHPSTPSSASSSLGALLHPLHPFYQLMHNSIQVP</sequence>
<reference evidence="3 4" key="1">
    <citation type="journal article" date="2011" name="J. Gen. Appl. Microbiol.">
        <title>Draft genome sequencing of the enigmatic yeast Saitoella complicata.</title>
        <authorList>
            <person name="Nishida H."/>
            <person name="Hamamoto M."/>
            <person name="Sugiyama J."/>
        </authorList>
    </citation>
    <scope>NUCLEOTIDE SEQUENCE [LARGE SCALE GENOMIC DNA]</scope>
    <source>
        <strain evidence="3 4">NRRL Y-17804</strain>
    </source>
</reference>
<dbReference type="GO" id="GO:0016491">
    <property type="term" value="F:oxidoreductase activity"/>
    <property type="evidence" value="ECO:0007669"/>
    <property type="project" value="InterPro"/>
</dbReference>
<organism evidence="3 4">
    <name type="scientific">Saitoella complicata (strain BCRC 22490 / CBS 7301 / JCM 7358 / NBRC 10748 / NRRL Y-17804)</name>
    <dbReference type="NCBI Taxonomy" id="698492"/>
    <lineage>
        <taxon>Eukaryota</taxon>
        <taxon>Fungi</taxon>
        <taxon>Dikarya</taxon>
        <taxon>Ascomycota</taxon>
        <taxon>Taphrinomycotina</taxon>
        <taxon>Taphrinomycotina incertae sedis</taxon>
        <taxon>Saitoella</taxon>
    </lineage>
</organism>